<accession>A0AAQ3KFA5</accession>
<keyword evidence="6" id="KW-0413">Isomerase</keyword>
<gene>
    <name evidence="9" type="ORF">Cni_G16537</name>
</gene>
<dbReference type="GO" id="GO:0005737">
    <property type="term" value="C:cytoplasm"/>
    <property type="evidence" value="ECO:0007669"/>
    <property type="project" value="TreeGrafter"/>
</dbReference>
<dbReference type="PANTHER" id="PTHR21145:SF0">
    <property type="entry name" value="CHORISMATE MUTASE 1, CHLOROPLASTIC"/>
    <property type="match status" value="1"/>
</dbReference>
<evidence type="ECO:0000256" key="1">
    <source>
        <dbReference type="ARBA" id="ARBA00000824"/>
    </source>
</evidence>
<evidence type="ECO:0000256" key="7">
    <source>
        <dbReference type="SAM" id="Phobius"/>
    </source>
</evidence>
<dbReference type="Pfam" id="PF01817">
    <property type="entry name" value="CM_2"/>
    <property type="match status" value="1"/>
</dbReference>
<reference evidence="9 10" key="1">
    <citation type="submission" date="2023-10" db="EMBL/GenBank/DDBJ databases">
        <title>Chromosome-scale genome assembly provides insights into flower coloration mechanisms of Canna indica.</title>
        <authorList>
            <person name="Li C."/>
        </authorList>
    </citation>
    <scope>NUCLEOTIDE SEQUENCE [LARGE SCALE GENOMIC DNA]</scope>
    <source>
        <tissue evidence="9">Flower</tissue>
    </source>
</reference>
<evidence type="ECO:0000256" key="6">
    <source>
        <dbReference type="ARBA" id="ARBA00023235"/>
    </source>
</evidence>
<sequence>MIDLLENGLSSRVKRSVLVELGNRPRGRPPYPVVTLVVTVTIFALFVGPLALLVLNGVFSILPVGHFGLLEFFHLYVICISFLTLNHVLQLRQGNLVLKVFDITGEDTSKILTLESVRQSLVRQEDTIIYGLLERTQYCYNAATYYQHTSYNDGFCGSLVEYMVRKTEKLHAQFGRYKSPAEHPFFPDDLPEPVLPPVAYPKVLHPIADSININHKIWNLYFVILLPRMVKAGNDGNCGSSVLCDTICLQALSRRIHYGKFVAEAKFRQSPDLYEPAIRAQDRDQLINLLTYDTVENANLQRVEEKARIFGQDLTFSNQNGAPPAYKIDSQLVAELYGNWIMPLTKEVQIEYLLRRLD</sequence>
<evidence type="ECO:0000259" key="8">
    <source>
        <dbReference type="Pfam" id="PF01817"/>
    </source>
</evidence>
<feature type="transmembrane region" description="Helical" evidence="7">
    <location>
        <begin position="67"/>
        <end position="89"/>
    </location>
</feature>
<dbReference type="InterPro" id="IPR036263">
    <property type="entry name" value="Chorismate_II_sf"/>
</dbReference>
<evidence type="ECO:0000256" key="4">
    <source>
        <dbReference type="ARBA" id="ARBA00022605"/>
    </source>
</evidence>
<dbReference type="AlphaFoldDB" id="A0AAQ3KFA5"/>
<keyword evidence="7" id="KW-0812">Transmembrane</keyword>
<dbReference type="InterPro" id="IPR002701">
    <property type="entry name" value="CM_II_prokaryot"/>
</dbReference>
<keyword evidence="7" id="KW-1133">Transmembrane helix</keyword>
<protein>
    <recommendedName>
        <fullName evidence="3">chorismate mutase</fullName>
        <ecNumber evidence="3">5.4.99.5</ecNumber>
    </recommendedName>
</protein>
<evidence type="ECO:0000256" key="3">
    <source>
        <dbReference type="ARBA" id="ARBA00012404"/>
    </source>
</evidence>
<keyword evidence="5" id="KW-0057">Aromatic amino acid biosynthesis</keyword>
<dbReference type="GO" id="GO:0008652">
    <property type="term" value="P:amino acid biosynthetic process"/>
    <property type="evidence" value="ECO:0007669"/>
    <property type="project" value="UniProtKB-KW"/>
</dbReference>
<dbReference type="EMBL" id="CP136894">
    <property type="protein sequence ID" value="WOL07788.1"/>
    <property type="molecule type" value="Genomic_DNA"/>
</dbReference>
<evidence type="ECO:0000313" key="9">
    <source>
        <dbReference type="EMBL" id="WOL07788.1"/>
    </source>
</evidence>
<dbReference type="InterPro" id="IPR008238">
    <property type="entry name" value="Chorismate_mutase_AroQ_euk"/>
</dbReference>
<dbReference type="Proteomes" id="UP001327560">
    <property type="component" value="Chromosome 5"/>
</dbReference>
<dbReference type="PROSITE" id="PS51169">
    <property type="entry name" value="CHORISMATE_MUT_3"/>
    <property type="match status" value="1"/>
</dbReference>
<comment type="pathway">
    <text evidence="2">Metabolic intermediate biosynthesis; prephenate biosynthesis; prephenate from chorismate: step 1/1.</text>
</comment>
<dbReference type="FunFam" id="1.10.590.10:FF:000001">
    <property type="entry name" value="Chorismate mutase"/>
    <property type="match status" value="1"/>
</dbReference>
<dbReference type="EC" id="5.4.99.5" evidence="3"/>
<feature type="transmembrane region" description="Helical" evidence="7">
    <location>
        <begin position="33"/>
        <end position="55"/>
    </location>
</feature>
<dbReference type="InterPro" id="IPR037039">
    <property type="entry name" value="CM_AroQ_sf_eucaryotic"/>
</dbReference>
<dbReference type="Gene3D" id="1.10.590.10">
    <property type="entry name" value="Chorismate mutase, AroQ class superfamily, eukaryotic"/>
    <property type="match status" value="1"/>
</dbReference>
<organism evidence="9 10">
    <name type="scientific">Canna indica</name>
    <name type="common">Indian-shot</name>
    <dbReference type="NCBI Taxonomy" id="4628"/>
    <lineage>
        <taxon>Eukaryota</taxon>
        <taxon>Viridiplantae</taxon>
        <taxon>Streptophyta</taxon>
        <taxon>Embryophyta</taxon>
        <taxon>Tracheophyta</taxon>
        <taxon>Spermatophyta</taxon>
        <taxon>Magnoliopsida</taxon>
        <taxon>Liliopsida</taxon>
        <taxon>Zingiberales</taxon>
        <taxon>Cannaceae</taxon>
        <taxon>Canna</taxon>
    </lineage>
</organism>
<evidence type="ECO:0000256" key="5">
    <source>
        <dbReference type="ARBA" id="ARBA00023141"/>
    </source>
</evidence>
<comment type="catalytic activity">
    <reaction evidence="1">
        <text>chorismate = prephenate</text>
        <dbReference type="Rhea" id="RHEA:13897"/>
        <dbReference type="ChEBI" id="CHEBI:29748"/>
        <dbReference type="ChEBI" id="CHEBI:29934"/>
        <dbReference type="EC" id="5.4.99.5"/>
    </reaction>
</comment>
<keyword evidence="4" id="KW-0028">Amino-acid biosynthesis</keyword>
<dbReference type="PANTHER" id="PTHR21145">
    <property type="entry name" value="CHORISMATE MUTASE"/>
    <property type="match status" value="1"/>
</dbReference>
<proteinExistence type="predicted"/>
<evidence type="ECO:0000313" key="10">
    <source>
        <dbReference type="Proteomes" id="UP001327560"/>
    </source>
</evidence>
<name>A0AAQ3KFA5_9LILI</name>
<dbReference type="GO" id="GO:0004106">
    <property type="term" value="F:chorismate mutase activity"/>
    <property type="evidence" value="ECO:0007669"/>
    <property type="project" value="UniProtKB-EC"/>
</dbReference>
<dbReference type="NCBIfam" id="TIGR01802">
    <property type="entry name" value="CM_pl-yst"/>
    <property type="match status" value="1"/>
</dbReference>
<keyword evidence="10" id="KW-1185">Reference proteome</keyword>
<evidence type="ECO:0000256" key="2">
    <source>
        <dbReference type="ARBA" id="ARBA00004817"/>
    </source>
</evidence>
<dbReference type="SUPFAM" id="SSF48600">
    <property type="entry name" value="Chorismate mutase II"/>
    <property type="match status" value="1"/>
</dbReference>
<dbReference type="GO" id="GO:0046417">
    <property type="term" value="P:chorismate metabolic process"/>
    <property type="evidence" value="ECO:0007669"/>
    <property type="project" value="InterPro"/>
</dbReference>
<dbReference type="GO" id="GO:0009073">
    <property type="term" value="P:aromatic amino acid family biosynthetic process"/>
    <property type="evidence" value="ECO:0007669"/>
    <property type="project" value="UniProtKB-KW"/>
</dbReference>
<keyword evidence="7" id="KW-0472">Membrane</keyword>
<feature type="domain" description="Chorismate mutase" evidence="8">
    <location>
        <begin position="244"/>
        <end position="349"/>
    </location>
</feature>